<name>A0ABR2RE24_9ROSI</name>
<dbReference type="PANTHER" id="PTHR33167:SF26">
    <property type="entry name" value="EXPRESSED PROTEIN"/>
    <property type="match status" value="1"/>
</dbReference>
<proteinExistence type="predicted"/>
<sequence>MSRQAAVQLNPYFLFLFLHLFLAILPKFFKNPSQVESVRGDCAECRYSSNIMEKVLRPYDKEFMRMAILKHEETFKQQVYELHRLYRIQKTLMKSMETSRPINGSYMHHQSSRTRLDLEHPADDDDEFINESEIELTLGPTKSMSRKKHGTPTLTSDSGQNSFSSSSTESCHMINGRPSSSMATKRKTNTARDEFIGRELGLLQVTDSTLGYQNGSKNNVDLEQQLRQERLNQPPWLFQVLSMNMT</sequence>
<dbReference type="EMBL" id="JBBPBN010000023">
    <property type="protein sequence ID" value="KAK9011159.1"/>
    <property type="molecule type" value="Genomic_DNA"/>
</dbReference>
<keyword evidence="2" id="KW-1133">Transmembrane helix</keyword>
<comment type="caution">
    <text evidence="3">The sequence shown here is derived from an EMBL/GenBank/DDBJ whole genome shotgun (WGS) entry which is preliminary data.</text>
</comment>
<protein>
    <submittedName>
        <fullName evidence="3">Uncharacterized protein</fullName>
    </submittedName>
</protein>
<gene>
    <name evidence="3" type="ORF">V6N11_044013</name>
</gene>
<evidence type="ECO:0000256" key="2">
    <source>
        <dbReference type="SAM" id="Phobius"/>
    </source>
</evidence>
<reference evidence="3 4" key="1">
    <citation type="journal article" date="2024" name="G3 (Bethesda)">
        <title>Genome assembly of Hibiscus sabdariffa L. provides insights into metabolisms of medicinal natural products.</title>
        <authorList>
            <person name="Kim T."/>
        </authorList>
    </citation>
    <scope>NUCLEOTIDE SEQUENCE [LARGE SCALE GENOMIC DNA]</scope>
    <source>
        <strain evidence="3">TK-2024</strain>
        <tissue evidence="3">Old leaves</tissue>
    </source>
</reference>
<feature type="region of interest" description="Disordered" evidence="1">
    <location>
        <begin position="135"/>
        <end position="188"/>
    </location>
</feature>
<accession>A0ABR2RE24</accession>
<dbReference type="Proteomes" id="UP001396334">
    <property type="component" value="Unassembled WGS sequence"/>
</dbReference>
<dbReference type="PANTHER" id="PTHR33167">
    <property type="entry name" value="TRANSCRIPTION FACTOR, PUTATIVE (DUF863)-RELATED"/>
    <property type="match status" value="1"/>
</dbReference>
<keyword evidence="2" id="KW-0812">Transmembrane</keyword>
<keyword evidence="2" id="KW-0472">Membrane</keyword>
<evidence type="ECO:0000313" key="4">
    <source>
        <dbReference type="Proteomes" id="UP001396334"/>
    </source>
</evidence>
<feature type="transmembrane region" description="Helical" evidence="2">
    <location>
        <begin position="12"/>
        <end position="29"/>
    </location>
</feature>
<organism evidence="3 4">
    <name type="scientific">Hibiscus sabdariffa</name>
    <name type="common">roselle</name>
    <dbReference type="NCBI Taxonomy" id="183260"/>
    <lineage>
        <taxon>Eukaryota</taxon>
        <taxon>Viridiplantae</taxon>
        <taxon>Streptophyta</taxon>
        <taxon>Embryophyta</taxon>
        <taxon>Tracheophyta</taxon>
        <taxon>Spermatophyta</taxon>
        <taxon>Magnoliopsida</taxon>
        <taxon>eudicotyledons</taxon>
        <taxon>Gunneridae</taxon>
        <taxon>Pentapetalae</taxon>
        <taxon>rosids</taxon>
        <taxon>malvids</taxon>
        <taxon>Malvales</taxon>
        <taxon>Malvaceae</taxon>
        <taxon>Malvoideae</taxon>
        <taxon>Hibiscus</taxon>
    </lineage>
</organism>
<keyword evidence="4" id="KW-1185">Reference proteome</keyword>
<evidence type="ECO:0000313" key="3">
    <source>
        <dbReference type="EMBL" id="KAK9011159.1"/>
    </source>
</evidence>
<feature type="compositionally biased region" description="Low complexity" evidence="1">
    <location>
        <begin position="156"/>
        <end position="170"/>
    </location>
</feature>
<evidence type="ECO:0000256" key="1">
    <source>
        <dbReference type="SAM" id="MobiDB-lite"/>
    </source>
</evidence>